<keyword evidence="4" id="KW-1185">Reference proteome</keyword>
<feature type="signal peptide" evidence="1">
    <location>
        <begin position="1"/>
        <end position="17"/>
    </location>
</feature>
<evidence type="ECO:0000313" key="2">
    <source>
        <dbReference type="EMBL" id="MFB4719220.1"/>
    </source>
</evidence>
<dbReference type="KEGG" id="echu:RQP59_15245"/>
<reference evidence="2 4" key="2">
    <citation type="submission" date="2024-09" db="EMBL/GenBank/DDBJ databases">
        <title>Molecular characterization of Carbapenemase-producing Enterobacter cloacae Complex from Infections in Argentina.</title>
        <authorList>
            <person name="De Mendieta J.M."/>
            <person name="Gomez S."/>
        </authorList>
    </citation>
    <scope>NUCLEOTIDE SEQUENCE [LARGE SCALE GENOMIC DNA]</scope>
    <source>
        <strain evidence="2 4">M23267</strain>
    </source>
</reference>
<keyword evidence="3" id="KW-0966">Cell projection</keyword>
<dbReference type="Proteomes" id="UP001577381">
    <property type="component" value="Unassembled WGS sequence"/>
</dbReference>
<dbReference type="RefSeq" id="WP_265194529.1">
    <property type="nucleotide sequence ID" value="NZ_CP135253.1"/>
</dbReference>
<gene>
    <name evidence="2" type="ORF">ACE3KR_10025</name>
    <name evidence="3" type="ORF">RQP59_15245</name>
</gene>
<evidence type="ECO:0000256" key="1">
    <source>
        <dbReference type="SAM" id="SignalP"/>
    </source>
</evidence>
<name>A0AA96RRW8_9ENTR</name>
<evidence type="ECO:0000313" key="3">
    <source>
        <dbReference type="EMBL" id="WNS36441.1"/>
    </source>
</evidence>
<dbReference type="AlphaFoldDB" id="A0AA96RRW8"/>
<dbReference type="EMBL" id="CP135253">
    <property type="protein sequence ID" value="WNS36441.1"/>
    <property type="molecule type" value="Genomic_DNA"/>
</dbReference>
<keyword evidence="3" id="KW-0282">Flagellum</keyword>
<dbReference type="EMBL" id="JBHGSI010000002">
    <property type="protein sequence ID" value="MFB4719220.1"/>
    <property type="molecule type" value="Genomic_DNA"/>
</dbReference>
<dbReference type="Pfam" id="PF06366">
    <property type="entry name" value="FlhE"/>
    <property type="match status" value="1"/>
</dbReference>
<organism evidence="3">
    <name type="scientific">Enterobacter chuandaensis</name>
    <dbReference type="NCBI Taxonomy" id="2497875"/>
    <lineage>
        <taxon>Bacteria</taxon>
        <taxon>Pseudomonadati</taxon>
        <taxon>Pseudomonadota</taxon>
        <taxon>Gammaproteobacteria</taxon>
        <taxon>Enterobacterales</taxon>
        <taxon>Enterobacteriaceae</taxon>
        <taxon>Enterobacter</taxon>
        <taxon>Enterobacter cloacae complex</taxon>
    </lineage>
</organism>
<keyword evidence="1" id="KW-0732">Signal</keyword>
<keyword evidence="3" id="KW-0969">Cilium</keyword>
<sequence length="135" mass="14324">MRRAALALLLVSPLTVAAEGSWSSQSFGGTLTRGQQVLKSKPVQSLSPLPAGAVATRVNWKIQMNGLTPVGFRIRLCSASRCMPLPGVAGERSLPGGMPAGGPFRFEYYSVAGGRFETPLTVLSNQITVSYRGKE</sequence>
<evidence type="ECO:0000313" key="4">
    <source>
        <dbReference type="Proteomes" id="UP001577381"/>
    </source>
</evidence>
<dbReference type="InterPro" id="IPR009420">
    <property type="entry name" value="FlhE"/>
</dbReference>
<accession>A0AA96RRW8</accession>
<feature type="chain" id="PRO_5041689246" evidence="1">
    <location>
        <begin position="18"/>
        <end position="135"/>
    </location>
</feature>
<proteinExistence type="predicted"/>
<reference evidence="3" key="1">
    <citation type="submission" date="2023-09" db="EMBL/GenBank/DDBJ databases">
        <title>Coexistence of blaNDM-1 and blaKPC-2 in Enterobacter chuandaensis.</title>
        <authorList>
            <person name="Chen R."/>
        </authorList>
    </citation>
    <scope>NUCLEOTIDE SEQUENCE</scope>
    <source>
        <strain evidence="3">FAHZZU5885</strain>
    </source>
</reference>
<protein>
    <submittedName>
        <fullName evidence="3">Flagellar protein FlhE</fullName>
    </submittedName>
</protein>